<name>A0A841DTN3_9ACTN</name>
<keyword evidence="5" id="KW-1185">Reference proteome</keyword>
<dbReference type="Proteomes" id="UP000558997">
    <property type="component" value="Unassembled WGS sequence"/>
</dbReference>
<comment type="caution">
    <text evidence="4">The sequence shown here is derived from an EMBL/GenBank/DDBJ whole genome shotgun (WGS) entry which is preliminary data.</text>
</comment>
<dbReference type="RefSeq" id="WP_202887406.1">
    <property type="nucleotide sequence ID" value="NZ_BAAAVN010000007.1"/>
</dbReference>
<sequence length="275" mass="29876">MSEWTWDESLYAGSAAHYPVGRMAYPKALGVGLRDELGLDGQGRLLDVGCGPGSLTLLLAPYFATVVGVDADADMLAVAAGRASDAGIGNAEWHQSRAEELPGELGVFQVVTFAQSFHWMDQPLVAARIRGMLAPGGRWVQVRATTHRGLDGPDELPRPRPPWDAIDALVARYLGPVRRAGQGVRLNGALPDEEEIMKAAGYEGPDRLIVGGDEIEDRTVEQLVASVFSLSSSAPHLFGTRLPDFEAELRELLTSTADHGRFAERRREIETVIWH</sequence>
<organism evidence="4 5">
    <name type="scientific">Kribbella solani</name>
    <dbReference type="NCBI Taxonomy" id="236067"/>
    <lineage>
        <taxon>Bacteria</taxon>
        <taxon>Bacillati</taxon>
        <taxon>Actinomycetota</taxon>
        <taxon>Actinomycetes</taxon>
        <taxon>Propionibacteriales</taxon>
        <taxon>Kribbellaceae</taxon>
        <taxon>Kribbella</taxon>
    </lineage>
</organism>
<dbReference type="SUPFAM" id="SSF53335">
    <property type="entry name" value="S-adenosyl-L-methionine-dependent methyltransferases"/>
    <property type="match status" value="1"/>
</dbReference>
<evidence type="ECO:0000256" key="1">
    <source>
        <dbReference type="ARBA" id="ARBA00022603"/>
    </source>
</evidence>
<dbReference type="PANTHER" id="PTHR44942:SF4">
    <property type="entry name" value="METHYLTRANSFERASE TYPE 11 DOMAIN-CONTAINING PROTEIN"/>
    <property type="match status" value="1"/>
</dbReference>
<dbReference type="AlphaFoldDB" id="A0A841DTN3"/>
<dbReference type="InterPro" id="IPR041698">
    <property type="entry name" value="Methyltransf_25"/>
</dbReference>
<accession>A0A841DTN3</accession>
<keyword evidence="2 4" id="KW-0808">Transferase</keyword>
<feature type="domain" description="Methyltransferase" evidence="3">
    <location>
        <begin position="46"/>
        <end position="137"/>
    </location>
</feature>
<dbReference type="GO" id="GO:0008168">
    <property type="term" value="F:methyltransferase activity"/>
    <property type="evidence" value="ECO:0007669"/>
    <property type="project" value="UniProtKB-KW"/>
</dbReference>
<dbReference type="Pfam" id="PF13649">
    <property type="entry name" value="Methyltransf_25"/>
    <property type="match status" value="1"/>
</dbReference>
<evidence type="ECO:0000313" key="4">
    <source>
        <dbReference type="EMBL" id="MBB5980116.1"/>
    </source>
</evidence>
<dbReference type="PANTHER" id="PTHR44942">
    <property type="entry name" value="METHYLTRANSF_11 DOMAIN-CONTAINING PROTEIN"/>
    <property type="match status" value="1"/>
</dbReference>
<proteinExistence type="predicted"/>
<dbReference type="EMBL" id="JACHNF010000001">
    <property type="protein sequence ID" value="MBB5980116.1"/>
    <property type="molecule type" value="Genomic_DNA"/>
</dbReference>
<evidence type="ECO:0000256" key="2">
    <source>
        <dbReference type="ARBA" id="ARBA00022679"/>
    </source>
</evidence>
<gene>
    <name evidence="4" type="ORF">HDA44_003457</name>
</gene>
<keyword evidence="1 4" id="KW-0489">Methyltransferase</keyword>
<dbReference type="InterPro" id="IPR029063">
    <property type="entry name" value="SAM-dependent_MTases_sf"/>
</dbReference>
<reference evidence="4 5" key="1">
    <citation type="submission" date="2020-08" db="EMBL/GenBank/DDBJ databases">
        <title>Sequencing the genomes of 1000 actinobacteria strains.</title>
        <authorList>
            <person name="Klenk H.-P."/>
        </authorList>
    </citation>
    <scope>NUCLEOTIDE SEQUENCE [LARGE SCALE GENOMIC DNA]</scope>
    <source>
        <strain evidence="4 5">DSM 17294</strain>
    </source>
</reference>
<dbReference type="InterPro" id="IPR051052">
    <property type="entry name" value="Diverse_substrate_MTase"/>
</dbReference>
<evidence type="ECO:0000259" key="3">
    <source>
        <dbReference type="Pfam" id="PF13649"/>
    </source>
</evidence>
<dbReference type="Gene3D" id="3.40.50.150">
    <property type="entry name" value="Vaccinia Virus protein VP39"/>
    <property type="match status" value="1"/>
</dbReference>
<dbReference type="CDD" id="cd02440">
    <property type="entry name" value="AdoMet_MTases"/>
    <property type="match status" value="1"/>
</dbReference>
<dbReference type="GO" id="GO:0032259">
    <property type="term" value="P:methylation"/>
    <property type="evidence" value="ECO:0007669"/>
    <property type="project" value="UniProtKB-KW"/>
</dbReference>
<protein>
    <submittedName>
        <fullName evidence="4">SAM-dependent methyltransferase</fullName>
    </submittedName>
</protein>
<evidence type="ECO:0000313" key="5">
    <source>
        <dbReference type="Proteomes" id="UP000558997"/>
    </source>
</evidence>